<dbReference type="InterPro" id="IPR029064">
    <property type="entry name" value="Ribosomal_eL30-like_sf"/>
</dbReference>
<dbReference type="EMBL" id="AZDJ01000001">
    <property type="protein sequence ID" value="KRK74364.1"/>
    <property type="molecule type" value="Genomic_DNA"/>
</dbReference>
<dbReference type="InterPro" id="IPR004038">
    <property type="entry name" value="Ribosomal_eL8/eL30/eS12/Gad45"/>
</dbReference>
<protein>
    <recommendedName>
        <fullName evidence="1">Ribosomal protein eL8/eL30/eS12/Gadd45 domain-containing protein</fullName>
    </recommendedName>
</protein>
<dbReference type="Gene3D" id="3.30.1330.30">
    <property type="match status" value="1"/>
</dbReference>
<dbReference type="RefSeq" id="WP_054723298.1">
    <property type="nucleotide sequence ID" value="NZ_AZDJ01000001.1"/>
</dbReference>
<name>A0A0R1JTF1_9LACO</name>
<dbReference type="OrthoDB" id="9794863at2"/>
<evidence type="ECO:0000313" key="3">
    <source>
        <dbReference type="Proteomes" id="UP000051804"/>
    </source>
</evidence>
<feature type="domain" description="Ribosomal protein eL8/eL30/eS12/Gadd45" evidence="1">
    <location>
        <begin position="6"/>
        <end position="95"/>
    </location>
</feature>
<dbReference type="Pfam" id="PF01248">
    <property type="entry name" value="Ribosomal_L7Ae"/>
    <property type="match status" value="1"/>
</dbReference>
<gene>
    <name evidence="2" type="ORF">FD02_GL000969</name>
</gene>
<evidence type="ECO:0000259" key="1">
    <source>
        <dbReference type="Pfam" id="PF01248"/>
    </source>
</evidence>
<dbReference type="STRING" id="1291734.FD02_GL000969"/>
<evidence type="ECO:0000313" key="2">
    <source>
        <dbReference type="EMBL" id="KRK74364.1"/>
    </source>
</evidence>
<sequence length="100" mass="10583">MTPIQQAEQLLGLARRAGKLTTGEGFVLTAIRDGSAKLVMLASDTAKNTTKTISDKSSFYEVPLSTALTRDQLSNAIGALRSVVAVTDSGFAKKLIKLLT</sequence>
<keyword evidence="3" id="KW-1185">Reference proteome</keyword>
<proteinExistence type="predicted"/>
<dbReference type="Proteomes" id="UP000051804">
    <property type="component" value="Unassembled WGS sequence"/>
</dbReference>
<dbReference type="AlphaFoldDB" id="A0A0R1JTF1"/>
<comment type="caution">
    <text evidence="2">The sequence shown here is derived from an EMBL/GenBank/DDBJ whole genome shotgun (WGS) entry which is preliminary data.</text>
</comment>
<reference evidence="2 3" key="1">
    <citation type="journal article" date="2015" name="Genome Announc.">
        <title>Expanding the biotechnology potential of lactobacilli through comparative genomics of 213 strains and associated genera.</title>
        <authorList>
            <person name="Sun Z."/>
            <person name="Harris H.M."/>
            <person name="McCann A."/>
            <person name="Guo C."/>
            <person name="Argimon S."/>
            <person name="Zhang W."/>
            <person name="Yang X."/>
            <person name="Jeffery I.B."/>
            <person name="Cooney J.C."/>
            <person name="Kagawa T.F."/>
            <person name="Liu W."/>
            <person name="Song Y."/>
            <person name="Salvetti E."/>
            <person name="Wrobel A."/>
            <person name="Rasinkangas P."/>
            <person name="Parkhill J."/>
            <person name="Rea M.C."/>
            <person name="O'Sullivan O."/>
            <person name="Ritari J."/>
            <person name="Douillard F.P."/>
            <person name="Paul Ross R."/>
            <person name="Yang R."/>
            <person name="Briner A.E."/>
            <person name="Felis G.E."/>
            <person name="de Vos W.M."/>
            <person name="Barrangou R."/>
            <person name="Klaenhammer T.R."/>
            <person name="Caufield P.W."/>
            <person name="Cui Y."/>
            <person name="Zhang H."/>
            <person name="O'Toole P.W."/>
        </authorList>
    </citation>
    <scope>NUCLEOTIDE SEQUENCE [LARGE SCALE GENOMIC DNA]</scope>
    <source>
        <strain evidence="2 3">JCM 17158</strain>
    </source>
</reference>
<dbReference type="SUPFAM" id="SSF55315">
    <property type="entry name" value="L30e-like"/>
    <property type="match status" value="1"/>
</dbReference>
<accession>A0A0R1JTF1</accession>
<dbReference type="PATRIC" id="fig|1291734.4.peg.995"/>
<organism evidence="2 3">
    <name type="scientific">Lacticaseibacillus nasuensis JCM 17158</name>
    <dbReference type="NCBI Taxonomy" id="1291734"/>
    <lineage>
        <taxon>Bacteria</taxon>
        <taxon>Bacillati</taxon>
        <taxon>Bacillota</taxon>
        <taxon>Bacilli</taxon>
        <taxon>Lactobacillales</taxon>
        <taxon>Lactobacillaceae</taxon>
        <taxon>Lacticaseibacillus</taxon>
    </lineage>
</organism>